<dbReference type="HOGENOM" id="CLU_412009_0_0_4"/>
<dbReference type="SMART" id="SM00829">
    <property type="entry name" value="PKS_ER"/>
    <property type="match status" value="1"/>
</dbReference>
<name>A0A0E1VZC8_BURPE</name>
<dbReference type="InterPro" id="IPR011032">
    <property type="entry name" value="GroES-like_sf"/>
</dbReference>
<dbReference type="SUPFAM" id="SSF51735">
    <property type="entry name" value="NAD(P)-binding Rossmann-fold domains"/>
    <property type="match status" value="1"/>
</dbReference>
<evidence type="ECO:0000259" key="2">
    <source>
        <dbReference type="SMART" id="SM00829"/>
    </source>
</evidence>
<evidence type="ECO:0000256" key="1">
    <source>
        <dbReference type="SAM" id="MobiDB-lite"/>
    </source>
</evidence>
<feature type="compositionally biased region" description="Low complexity" evidence="1">
    <location>
        <begin position="130"/>
        <end position="143"/>
    </location>
</feature>
<dbReference type="PANTHER" id="PTHR43677">
    <property type="entry name" value="SHORT-CHAIN DEHYDROGENASE/REDUCTASE"/>
    <property type="match status" value="1"/>
</dbReference>
<feature type="region of interest" description="Disordered" evidence="1">
    <location>
        <begin position="130"/>
        <end position="150"/>
    </location>
</feature>
<proteinExistence type="predicted"/>
<organism evidence="3">
    <name type="scientific">Burkholderia pseudomallei 1710a</name>
    <dbReference type="NCBI Taxonomy" id="320371"/>
    <lineage>
        <taxon>Bacteria</taxon>
        <taxon>Pseudomonadati</taxon>
        <taxon>Pseudomonadota</taxon>
        <taxon>Betaproteobacteria</taxon>
        <taxon>Burkholderiales</taxon>
        <taxon>Burkholderiaceae</taxon>
        <taxon>Burkholderia</taxon>
        <taxon>pseudomallei group</taxon>
    </lineage>
</organism>
<dbReference type="InterPro" id="IPR013149">
    <property type="entry name" value="ADH-like_C"/>
</dbReference>
<dbReference type="InterPro" id="IPR036291">
    <property type="entry name" value="NAD(P)-bd_dom_sf"/>
</dbReference>
<dbReference type="Gene3D" id="3.90.180.10">
    <property type="entry name" value="Medium-chain alcohol dehydrogenases, catalytic domain"/>
    <property type="match status" value="1"/>
</dbReference>
<gene>
    <name evidence="3" type="ORF">BURPS1710A_A0087</name>
</gene>
<dbReference type="Proteomes" id="UP000001812">
    <property type="component" value="Chromosome II"/>
</dbReference>
<dbReference type="InterPro" id="IPR051397">
    <property type="entry name" value="Zn-ADH-like_protein"/>
</dbReference>
<dbReference type="Gene3D" id="3.40.50.720">
    <property type="entry name" value="NAD(P)-binding Rossmann-like Domain"/>
    <property type="match status" value="1"/>
</dbReference>
<sequence length="666" mass="70691">MPGRRAERSPEHVDERAHVVVAQIERDRRHRHAVREPLERAQHARLLPPLREGESRLRHEAAAQRARGHAGPCGPFVGAAVIGEIARERVGDPPEARIARAGQPARPRLRGGDFVEYHVRDPRARGIERGAAPARRAAHGFAQQRRHDDRARRARQRCAPVFGDEDAPAGKRAERAQRMHAVRRNPDRVNRGHDPVFVVEPDRHEPARRADELAARVAVPRGRALGALRQFDGGDERAFGRRDEFDGKNGIEHGLNTVSNGLYTGDGQSAHGDTAFTSGGYGARGAARRAGFPLLHRAIPRAAGWSAPAAQRLPCAWARAVAGASEIREARRSREPAAPDEQGASMKAAVVHRAGERPTYAEFEPPRALPGHRLIDVSASALSRLAQARASGAHYSSTGGFPFVAGVDGVGRLDDGRRVYFFGPPAPFGALAERTLVPAAQCIPLPDSIDDATAAAIAIPGMSSWAALTERARLAAGETVLVNGATGASGRLAVRIAKHLGAASVIATGRNAHALDALSSAGADATISLAQDDEQVARAFEAHFRAGVDVVLDYLWGASARAALLAAAKAPQQARPVRFVQIGTIGGADLPLPGAVLRASAITLMGSGLGSIALPRLLNAARAVLGAACEARLRIDTRTVPLADVDAHWGDTGSTLRPVFTMRAPG</sequence>
<dbReference type="SUPFAM" id="SSF50129">
    <property type="entry name" value="GroES-like"/>
    <property type="match status" value="1"/>
</dbReference>
<dbReference type="PANTHER" id="PTHR43677:SF11">
    <property type="entry name" value="ZINC-CONTAINING ALCOHOL DEHYDROGENASE"/>
    <property type="match status" value="1"/>
</dbReference>
<reference evidence="3" key="1">
    <citation type="submission" date="2009-05" db="EMBL/GenBank/DDBJ databases">
        <authorList>
            <person name="Harkins D.M."/>
            <person name="DeShazer D."/>
            <person name="Woods D.E."/>
            <person name="Brinkac L.M."/>
            <person name="Brown K.A."/>
            <person name="Hung G.C."/>
            <person name="Tuanyok A."/>
            <person name="Zhang B."/>
            <person name="Nierman W.C."/>
        </authorList>
    </citation>
    <scope>NUCLEOTIDE SEQUENCE [LARGE SCALE GENOMIC DNA]</scope>
    <source>
        <strain evidence="3">1710a</strain>
    </source>
</reference>
<protein>
    <submittedName>
        <fullName evidence="3">Oxidoreductase, zinc-binding dehydrogenase family</fullName>
    </submittedName>
</protein>
<accession>A0A0E1VZC8</accession>
<dbReference type="EMBL" id="CM000833">
    <property type="protein sequence ID" value="EET02757.1"/>
    <property type="molecule type" value="Genomic_DNA"/>
</dbReference>
<feature type="domain" description="Enoyl reductase (ER)" evidence="2">
    <location>
        <begin position="355"/>
        <end position="614"/>
    </location>
</feature>
<dbReference type="GO" id="GO:0016491">
    <property type="term" value="F:oxidoreductase activity"/>
    <property type="evidence" value="ECO:0007669"/>
    <property type="project" value="InterPro"/>
</dbReference>
<dbReference type="InterPro" id="IPR020843">
    <property type="entry name" value="ER"/>
</dbReference>
<dbReference type="AlphaFoldDB" id="A0A0E1VZC8"/>
<dbReference type="Pfam" id="PF00107">
    <property type="entry name" value="ADH_zinc_N"/>
    <property type="match status" value="1"/>
</dbReference>
<evidence type="ECO:0000313" key="3">
    <source>
        <dbReference type="EMBL" id="EET02757.1"/>
    </source>
</evidence>